<dbReference type="Proteomes" id="UP000199119">
    <property type="component" value="Unassembled WGS sequence"/>
</dbReference>
<reference evidence="2" key="1">
    <citation type="submission" date="2016-10" db="EMBL/GenBank/DDBJ databases">
        <authorList>
            <person name="Varghese N."/>
            <person name="Submissions S."/>
        </authorList>
    </citation>
    <scope>NUCLEOTIDE SEQUENCE [LARGE SCALE GENOMIC DNA]</scope>
    <source>
        <strain evidence="2">DSM 27981</strain>
    </source>
</reference>
<dbReference type="Pfam" id="PF14072">
    <property type="entry name" value="DndB"/>
    <property type="match status" value="1"/>
</dbReference>
<dbReference type="RefSeq" id="WP_092941563.1">
    <property type="nucleotide sequence ID" value="NZ_FONX01000019.1"/>
</dbReference>
<proteinExistence type="predicted"/>
<dbReference type="InterPro" id="IPR017642">
    <property type="entry name" value="DNA_S_mod_DndB"/>
</dbReference>
<name>A0A1I2H583_9BURK</name>
<dbReference type="AlphaFoldDB" id="A0A1I2H583"/>
<dbReference type="CDD" id="cd16413">
    <property type="entry name" value="DGQHR_domain"/>
    <property type="match status" value="1"/>
</dbReference>
<dbReference type="InterPro" id="IPR017601">
    <property type="entry name" value="DGQHR-contain_dom"/>
</dbReference>
<evidence type="ECO:0000313" key="2">
    <source>
        <dbReference type="Proteomes" id="UP000199119"/>
    </source>
</evidence>
<keyword evidence="2" id="KW-1185">Reference proteome</keyword>
<protein>
    <submittedName>
        <fullName evidence="1">DGQHR domain-containing protein</fullName>
    </submittedName>
</protein>
<dbReference type="EMBL" id="FONX01000019">
    <property type="protein sequence ID" value="SFF24530.1"/>
    <property type="molecule type" value="Genomic_DNA"/>
</dbReference>
<dbReference type="NCBIfam" id="TIGR03187">
    <property type="entry name" value="DGQHR"/>
    <property type="match status" value="1"/>
</dbReference>
<dbReference type="NCBIfam" id="NF041060">
    <property type="entry name" value="DpdB"/>
    <property type="match status" value="1"/>
</dbReference>
<gene>
    <name evidence="1" type="ORF">SAMN04489711_11943</name>
</gene>
<dbReference type="STRING" id="1177982.SAMN04489711_11943"/>
<dbReference type="OrthoDB" id="6774424at2"/>
<organism evidence="1 2">
    <name type="scientific">Paracidovorax wautersii</name>
    <dbReference type="NCBI Taxonomy" id="1177982"/>
    <lineage>
        <taxon>Bacteria</taxon>
        <taxon>Pseudomonadati</taxon>
        <taxon>Pseudomonadota</taxon>
        <taxon>Betaproteobacteria</taxon>
        <taxon>Burkholderiales</taxon>
        <taxon>Comamonadaceae</taxon>
        <taxon>Paracidovorax</taxon>
    </lineage>
</organism>
<accession>A0A1I2H583</accession>
<evidence type="ECO:0000313" key="1">
    <source>
        <dbReference type="EMBL" id="SFF24530.1"/>
    </source>
</evidence>
<sequence length="359" mass="39378">MSKKIRFDGFLAVQGGRSVVMIRATAAQVVEVASIERLSRDSEGRAVGFQRPQVAGHISEIRSYLEQEDAVLPNALVLAFVGTAKVISGKGAQCVLEVTVDERPPGFVVDGQQRLTALAYTGREDFQIFASCLICKDMEELRRQFILINNSKPLPKSLIYELLPGVNELPGRLTSRALAASLTETLNFDESSSLHGLIKMQTHLGGFLKDTALQKVIMNSEAAGAVQVLMTRKDGLRESHTLLSNFFEAVQKVFPKAWEGHKPTTSRLVHGAGIVAMGFVMDEIYAKSHSISATSFVKGLEPLVGKTAWTEGHWQFSNGERVAWNRVEVTSRQIQQLAEHLVALVRHTKSAKRAKVASA</sequence>